<gene>
    <name evidence="1" type="ORF">CEP68_07625</name>
</gene>
<protein>
    <submittedName>
        <fullName evidence="1">Uncharacterized protein</fullName>
    </submittedName>
</protein>
<dbReference type="EMBL" id="CP022048">
    <property type="protein sequence ID" value="ASE39384.2"/>
    <property type="molecule type" value="Genomic_DNA"/>
</dbReference>
<proteinExistence type="predicted"/>
<dbReference type="KEGG" id="bvc:CEP68_07625"/>
<name>A0A1Z3U8X0_BREVE</name>
<organism evidence="1 2">
    <name type="scientific">Brevundimonas vesicularis</name>
    <name type="common">Pseudomonas vesicularis</name>
    <dbReference type="NCBI Taxonomy" id="41276"/>
    <lineage>
        <taxon>Bacteria</taxon>
        <taxon>Pseudomonadati</taxon>
        <taxon>Pseudomonadota</taxon>
        <taxon>Alphaproteobacteria</taxon>
        <taxon>Caulobacterales</taxon>
        <taxon>Caulobacteraceae</taxon>
        <taxon>Brevundimonas</taxon>
    </lineage>
</organism>
<dbReference type="Proteomes" id="UP000197050">
    <property type="component" value="Chromosome"/>
</dbReference>
<dbReference type="AlphaFoldDB" id="A0A1Z3U8X0"/>
<evidence type="ECO:0000313" key="1">
    <source>
        <dbReference type="EMBL" id="ASE39384.2"/>
    </source>
</evidence>
<accession>A0A1Z3U8X0</accession>
<sequence length="95" mass="10457">MSARPSPIRLGIPDGKRGWPVRVTDIAVHVVAEGEAPKVKIHFTRLGRFVPRADLPRFDGVEAWFEMYVQQGRFYVGAQVPAPGEKAVPLPTPPA</sequence>
<reference evidence="2" key="1">
    <citation type="submission" date="2017-06" db="EMBL/GenBank/DDBJ databases">
        <title>FDA dAtabase for Regulatory Grade micrObial Sequences (FDA-ARGOS): Supporting development and validation of Infectious Disease Dx tests.</title>
        <authorList>
            <person name="Minogue T."/>
            <person name="Wolcott M."/>
            <person name="Wasieloski L."/>
            <person name="Aguilar W."/>
            <person name="Moore D."/>
            <person name="Tallon L."/>
            <person name="Sadzewicz L."/>
            <person name="Sengamalay N."/>
            <person name="Ott S."/>
            <person name="Godinez A."/>
            <person name="Nagaraj S."/>
            <person name="Nadendla S."/>
            <person name="Geyer C."/>
            <person name="Sichtig H."/>
        </authorList>
    </citation>
    <scope>NUCLEOTIDE SEQUENCE [LARGE SCALE GENOMIC DNA]</scope>
    <source>
        <strain evidence="2">FDAARGOS_289</strain>
    </source>
</reference>
<evidence type="ECO:0000313" key="2">
    <source>
        <dbReference type="Proteomes" id="UP000197050"/>
    </source>
</evidence>